<evidence type="ECO:0000256" key="3">
    <source>
        <dbReference type="ARBA" id="ARBA00022701"/>
    </source>
</evidence>
<dbReference type="Pfam" id="PF00091">
    <property type="entry name" value="Tubulin"/>
    <property type="match status" value="1"/>
</dbReference>
<name>A0A6S8CVE8_9STRA</name>
<comment type="function">
    <text evidence="8 9">Tubulin is the major constituent of microtubules, a cylinder consisting of laterally associated linear protofilaments composed of alpha- and beta-tubulin heterodimers. Microtubules grow by the addition of GTP-tubulin dimers to the microtubule end, where a stabilizing cap forms. Below the cap, tubulin dimers are in GDP-bound state, owing to GTPase activity of alpha-tubulin.</text>
</comment>
<dbReference type="InterPro" id="IPR017975">
    <property type="entry name" value="Tubulin_CS"/>
</dbReference>
<dbReference type="InterPro" id="IPR008280">
    <property type="entry name" value="Tub_FtsZ_C"/>
</dbReference>
<dbReference type="EMBL" id="HBIN01013237">
    <property type="protein sequence ID" value="CAE0439822.1"/>
    <property type="molecule type" value="Transcribed_RNA"/>
</dbReference>
<evidence type="ECO:0000313" key="13">
    <source>
        <dbReference type="EMBL" id="CAE0439821.1"/>
    </source>
</evidence>
<dbReference type="GO" id="GO:0003924">
    <property type="term" value="F:GTPase activity"/>
    <property type="evidence" value="ECO:0007669"/>
    <property type="project" value="InterPro"/>
</dbReference>
<dbReference type="Gene3D" id="3.30.1330.20">
    <property type="entry name" value="Tubulin/FtsZ, C-terminal domain"/>
    <property type="match status" value="1"/>
</dbReference>
<keyword evidence="6" id="KW-0460">Magnesium</keyword>
<dbReference type="PRINTS" id="PR01163">
    <property type="entry name" value="BETATUBULIN"/>
</dbReference>
<evidence type="ECO:0000256" key="2">
    <source>
        <dbReference type="ARBA" id="ARBA00009636"/>
    </source>
</evidence>
<organism evidence="13">
    <name type="scientific">Aplanochytrium stocchinoi</name>
    <dbReference type="NCBI Taxonomy" id="215587"/>
    <lineage>
        <taxon>Eukaryota</taxon>
        <taxon>Sar</taxon>
        <taxon>Stramenopiles</taxon>
        <taxon>Bigyra</taxon>
        <taxon>Labyrinthulomycetes</taxon>
        <taxon>Thraustochytrida</taxon>
        <taxon>Thraustochytriidae</taxon>
        <taxon>Aplanochytrium</taxon>
    </lineage>
</organism>
<evidence type="ECO:0000259" key="11">
    <source>
        <dbReference type="SMART" id="SM00864"/>
    </source>
</evidence>
<reference evidence="13" key="1">
    <citation type="submission" date="2021-01" db="EMBL/GenBank/DDBJ databases">
        <authorList>
            <person name="Corre E."/>
            <person name="Pelletier E."/>
            <person name="Niang G."/>
            <person name="Scheremetjew M."/>
            <person name="Finn R."/>
            <person name="Kale V."/>
            <person name="Holt S."/>
            <person name="Cochrane G."/>
            <person name="Meng A."/>
            <person name="Brown T."/>
            <person name="Cohen L."/>
        </authorList>
    </citation>
    <scope>NUCLEOTIDE SEQUENCE</scope>
    <source>
        <strain evidence="13">GSBS06</strain>
    </source>
</reference>
<evidence type="ECO:0000256" key="4">
    <source>
        <dbReference type="ARBA" id="ARBA00022723"/>
    </source>
</evidence>
<dbReference type="InterPro" id="IPR036525">
    <property type="entry name" value="Tubulin/FtsZ_GTPase_sf"/>
</dbReference>
<dbReference type="InterPro" id="IPR018316">
    <property type="entry name" value="Tubulin/FtsZ_2-layer-sand-dom"/>
</dbReference>
<evidence type="ECO:0000256" key="5">
    <source>
        <dbReference type="ARBA" id="ARBA00022741"/>
    </source>
</evidence>
<dbReference type="InterPro" id="IPR037103">
    <property type="entry name" value="Tubulin/FtsZ-like_C"/>
</dbReference>
<comment type="similarity">
    <text evidence="2 9">Belongs to the tubulin family.</text>
</comment>
<dbReference type="Gene3D" id="1.10.287.600">
    <property type="entry name" value="Helix hairpin bin"/>
    <property type="match status" value="1"/>
</dbReference>
<evidence type="ECO:0000256" key="6">
    <source>
        <dbReference type="ARBA" id="ARBA00022842"/>
    </source>
</evidence>
<comment type="cofactor">
    <cofactor evidence="1">
        <name>Mg(2+)</name>
        <dbReference type="ChEBI" id="CHEBI:18420"/>
    </cofactor>
</comment>
<dbReference type="SMART" id="SM00864">
    <property type="entry name" value="Tubulin"/>
    <property type="match status" value="1"/>
</dbReference>
<keyword evidence="3 9" id="KW-0493">Microtubule</keyword>
<dbReference type="InterPro" id="IPR000217">
    <property type="entry name" value="Tubulin"/>
</dbReference>
<keyword evidence="4" id="KW-0479">Metal-binding</keyword>
<accession>A0A6S8CVE8</accession>
<feature type="region of interest" description="Disordered" evidence="10">
    <location>
        <begin position="435"/>
        <end position="454"/>
    </location>
</feature>
<dbReference type="Gene3D" id="3.40.50.1440">
    <property type="entry name" value="Tubulin/FtsZ, GTPase domain"/>
    <property type="match status" value="1"/>
</dbReference>
<dbReference type="PRINTS" id="PR01161">
    <property type="entry name" value="TUBULIN"/>
</dbReference>
<dbReference type="InterPro" id="IPR003008">
    <property type="entry name" value="Tubulin_FtsZ_GTPase"/>
</dbReference>
<dbReference type="PANTHER" id="PTHR11588">
    <property type="entry name" value="TUBULIN"/>
    <property type="match status" value="1"/>
</dbReference>
<dbReference type="FunFam" id="3.40.50.1440:FF:000006">
    <property type="entry name" value="Tubulin beta chain"/>
    <property type="match status" value="1"/>
</dbReference>
<dbReference type="GO" id="GO:0005525">
    <property type="term" value="F:GTP binding"/>
    <property type="evidence" value="ECO:0007669"/>
    <property type="project" value="UniProtKB-UniRule"/>
</dbReference>
<dbReference type="EMBL" id="HBIN01013236">
    <property type="protein sequence ID" value="CAE0439821.1"/>
    <property type="molecule type" value="Transcribed_RNA"/>
</dbReference>
<evidence type="ECO:0000259" key="12">
    <source>
        <dbReference type="SMART" id="SM00865"/>
    </source>
</evidence>
<dbReference type="PROSITE" id="PS00227">
    <property type="entry name" value="TUBULIN"/>
    <property type="match status" value="1"/>
</dbReference>
<evidence type="ECO:0000256" key="1">
    <source>
        <dbReference type="ARBA" id="ARBA00001946"/>
    </source>
</evidence>
<dbReference type="InterPro" id="IPR023123">
    <property type="entry name" value="Tubulin_C"/>
</dbReference>
<dbReference type="SUPFAM" id="SSF55307">
    <property type="entry name" value="Tubulin C-terminal domain-like"/>
    <property type="match status" value="1"/>
</dbReference>
<sequence>MHELVHVQLGQAGSHIGSKFYEIIAEEHGILPDGSAPGATEVQLECASVYFSDGPAGRFVPRAVLVDTDPGSLDNVRSSPYGSLFSPDDYVYGQGGTGNNWAKGYYTEGSELLDPVLDVIRRKAENCDLLHGFQICHSLGGGTGSGFGTLVLNKLREEYPAEIVATFSVVPSPKVSDTVVEPYNTMLSLSQLIENADEVFVLDNEALYDICVKRLKLATPTYGDLNHLICTAMSNTTSCFRFPGQPFADLRKLGVNLIPFPRIHFFSIGMAPLLSRGAQVFETVSTSELIRNSFNPRNAMCAVSNSGSQIASCAILRGKHLSVLHIQEQLCQLVNSNSANFIEWIPDNCISCVCEVPSKGLLTSCTTIINSTSIQNVFARVRGQYAAMMKRKAFLHWYTGEGMDEMEFVQAEENVSDLISEYQQYESIADDAGKYVSDYEGSDDDEPEQEDNLK</sequence>
<evidence type="ECO:0000256" key="8">
    <source>
        <dbReference type="ARBA" id="ARBA00034296"/>
    </source>
</evidence>
<proteinExistence type="inferred from homology"/>
<dbReference type="InterPro" id="IPR002453">
    <property type="entry name" value="Beta_tubulin"/>
</dbReference>
<evidence type="ECO:0000256" key="9">
    <source>
        <dbReference type="RuleBase" id="RU000352"/>
    </source>
</evidence>
<feature type="compositionally biased region" description="Acidic residues" evidence="10">
    <location>
        <begin position="440"/>
        <end position="454"/>
    </location>
</feature>
<dbReference type="GO" id="GO:0005874">
    <property type="term" value="C:microtubule"/>
    <property type="evidence" value="ECO:0007669"/>
    <property type="project" value="UniProtKB-KW"/>
</dbReference>
<comment type="subunit">
    <text evidence="9">Dimer of alpha and beta chains. A typical microtubule is a hollow water-filled tube with an outer diameter of 25 nm and an inner diameter of 15 nM. Alpha-beta heterodimers associate head-to-tail to form protofilaments running lengthwise along the microtubule wall with the beta-tubulin subunit facing the microtubule plus end conferring a structural polarity. Microtubules usually have 13 protofilaments but different protofilament numbers can be found in some organisms and specialized cells.</text>
</comment>
<evidence type="ECO:0000256" key="10">
    <source>
        <dbReference type="SAM" id="MobiDB-lite"/>
    </source>
</evidence>
<dbReference type="GO" id="GO:0005200">
    <property type="term" value="F:structural constituent of cytoskeleton"/>
    <property type="evidence" value="ECO:0007669"/>
    <property type="project" value="InterPro"/>
</dbReference>
<dbReference type="AlphaFoldDB" id="A0A6S8CVE8"/>
<evidence type="ECO:0000313" key="14">
    <source>
        <dbReference type="EMBL" id="CAE0439822.1"/>
    </source>
</evidence>
<dbReference type="GO" id="GO:0007017">
    <property type="term" value="P:microtubule-based process"/>
    <property type="evidence" value="ECO:0007669"/>
    <property type="project" value="InterPro"/>
</dbReference>
<evidence type="ECO:0000256" key="7">
    <source>
        <dbReference type="ARBA" id="ARBA00023134"/>
    </source>
</evidence>
<dbReference type="SUPFAM" id="SSF52490">
    <property type="entry name" value="Tubulin nucleotide-binding domain-like"/>
    <property type="match status" value="1"/>
</dbReference>
<keyword evidence="5 9" id="KW-0547">Nucleotide-binding</keyword>
<keyword evidence="7 9" id="KW-0342">GTP-binding</keyword>
<feature type="domain" description="Tubulin/FtsZ 2-layer sandwich" evidence="12">
    <location>
        <begin position="248"/>
        <end position="383"/>
    </location>
</feature>
<dbReference type="GO" id="GO:0046872">
    <property type="term" value="F:metal ion binding"/>
    <property type="evidence" value="ECO:0007669"/>
    <property type="project" value="UniProtKB-KW"/>
</dbReference>
<protein>
    <recommendedName>
        <fullName evidence="9">Tubulin beta chain</fullName>
    </recommendedName>
</protein>
<dbReference type="SMART" id="SM00865">
    <property type="entry name" value="Tubulin_C"/>
    <property type="match status" value="1"/>
</dbReference>
<feature type="domain" description="Tubulin/FtsZ GTPase" evidence="11">
    <location>
        <begin position="47"/>
        <end position="244"/>
    </location>
</feature>
<dbReference type="CDD" id="cd02187">
    <property type="entry name" value="beta_tubulin"/>
    <property type="match status" value="1"/>
</dbReference>
<gene>
    <name evidence="13" type="ORF">ASTO00021_LOCUS9990</name>
    <name evidence="14" type="ORF">ASTO00021_LOCUS9991</name>
</gene>
<dbReference type="Pfam" id="PF03953">
    <property type="entry name" value="Tubulin_C"/>
    <property type="match status" value="1"/>
</dbReference>